<dbReference type="NCBIfam" id="TIGR02669">
    <property type="entry name" value="SpoIID_LytB"/>
    <property type="match status" value="1"/>
</dbReference>
<accession>A0A291RCE9</accession>
<organism evidence="3 4">
    <name type="scientific">Nocardia terpenica</name>
    <dbReference type="NCBI Taxonomy" id="455432"/>
    <lineage>
        <taxon>Bacteria</taxon>
        <taxon>Bacillati</taxon>
        <taxon>Actinomycetota</taxon>
        <taxon>Actinomycetes</taxon>
        <taxon>Mycobacteriales</taxon>
        <taxon>Nocardiaceae</taxon>
        <taxon>Nocardia</taxon>
    </lineage>
</organism>
<feature type="domain" description="Sporulation stage II protein D amidase enhancer LytB N-terminal" evidence="2">
    <location>
        <begin position="192"/>
        <end position="281"/>
    </location>
</feature>
<dbReference type="RefSeq" id="WP_098692300.1">
    <property type="nucleotide sequence ID" value="NZ_CP023778.1"/>
</dbReference>
<evidence type="ECO:0000256" key="1">
    <source>
        <dbReference type="SAM" id="MobiDB-lite"/>
    </source>
</evidence>
<evidence type="ECO:0000259" key="2">
    <source>
        <dbReference type="Pfam" id="PF08486"/>
    </source>
</evidence>
<gene>
    <name evidence="3" type="ORF">CRH09_00735</name>
</gene>
<dbReference type="Pfam" id="PF08486">
    <property type="entry name" value="SpoIID"/>
    <property type="match status" value="1"/>
</dbReference>
<reference evidence="3 4" key="1">
    <citation type="submission" date="2017-10" db="EMBL/GenBank/DDBJ databases">
        <title>Comparative genomics between pathogenic Norcardia.</title>
        <authorList>
            <person name="Zeng L."/>
        </authorList>
    </citation>
    <scope>NUCLEOTIDE SEQUENCE [LARGE SCALE GENOMIC DNA]</scope>
    <source>
        <strain evidence="3 4">NC_YFY_NT001</strain>
    </source>
</reference>
<evidence type="ECO:0000313" key="4">
    <source>
        <dbReference type="Proteomes" id="UP000221961"/>
    </source>
</evidence>
<dbReference type="GO" id="GO:0030435">
    <property type="term" value="P:sporulation resulting in formation of a cellular spore"/>
    <property type="evidence" value="ECO:0007669"/>
    <property type="project" value="InterPro"/>
</dbReference>
<proteinExistence type="predicted"/>
<evidence type="ECO:0000313" key="3">
    <source>
        <dbReference type="EMBL" id="ATL64978.1"/>
    </source>
</evidence>
<name>A0A291RCE9_9NOCA</name>
<dbReference type="Proteomes" id="UP000221961">
    <property type="component" value="Chromosome"/>
</dbReference>
<dbReference type="InterPro" id="IPR013486">
    <property type="entry name" value="SpoIID/LytB"/>
</dbReference>
<dbReference type="GeneID" id="88355968"/>
<dbReference type="KEGG" id="ntp:CRH09_00735"/>
<sequence>MTGTERRRRFRRRAARGVLIALALTGGTAVLCWAVLTHLEPTAGYRPVAGVGHGRGMSQFGALDRAVAGASAARILADYYPGAALGTVAPTPVRVRLLEDDGETLDVYSDTGLTVADRRVVPGQAAHLTPRPDGGADVTVTTGCAGDVLWRGSTADPWAYPVDLGADRPSAEHLRVCDGGTYRGVLGVTLENGAARTVDRLDIEDYLLGVVPAEMQADWADRGGAEALRAQAVAARSYALAEHRYPYAQTCDTTDCQAYPGTAMEDSRATAAVRATAGRVLLRDGRILRSEYSSAPGGGQPIDIGTLDVGPAPAELDAPVASEGAVGQENTIPPGTAATPTPPPTPLRPDAWAPNTRPDA</sequence>
<feature type="region of interest" description="Disordered" evidence="1">
    <location>
        <begin position="291"/>
        <end position="360"/>
    </location>
</feature>
<dbReference type="AlphaFoldDB" id="A0A291RCE9"/>
<protein>
    <recommendedName>
        <fullName evidence="2">Sporulation stage II protein D amidase enhancer LytB N-terminal domain-containing protein</fullName>
    </recommendedName>
</protein>
<dbReference type="InterPro" id="IPR013693">
    <property type="entry name" value="SpoIID/LytB_N"/>
</dbReference>
<dbReference type="EMBL" id="CP023778">
    <property type="protein sequence ID" value="ATL64978.1"/>
    <property type="molecule type" value="Genomic_DNA"/>
</dbReference>